<dbReference type="InterPro" id="IPR001821">
    <property type="entry name" value="NiFe_hydrogenase_ssu"/>
</dbReference>
<comment type="subcellular location">
    <subcellularLocation>
        <location evidence="2">Cell envelope</location>
    </subcellularLocation>
</comment>
<dbReference type="EMBL" id="BART01011754">
    <property type="protein sequence ID" value="GAG88664.1"/>
    <property type="molecule type" value="Genomic_DNA"/>
</dbReference>
<evidence type="ECO:0000256" key="9">
    <source>
        <dbReference type="ARBA" id="ARBA00023014"/>
    </source>
</evidence>
<dbReference type="GO" id="GO:0008901">
    <property type="term" value="F:ferredoxin hydrogenase activity"/>
    <property type="evidence" value="ECO:0007669"/>
    <property type="project" value="InterPro"/>
</dbReference>
<dbReference type="Gene3D" id="3.40.50.700">
    <property type="entry name" value="NADH:ubiquinone oxidoreductase-like, 20kDa subunit"/>
    <property type="match status" value="1"/>
</dbReference>
<feature type="non-terminal residue" evidence="12">
    <location>
        <position position="209"/>
    </location>
</feature>
<comment type="caution">
    <text evidence="12">The sequence shown here is derived from an EMBL/GenBank/DDBJ whole genome shotgun (WGS) entry which is preliminary data.</text>
</comment>
<keyword evidence="6" id="KW-0732">Signal</keyword>
<proteinExistence type="inferred from homology"/>
<accession>X1AZD7</accession>
<evidence type="ECO:0000256" key="2">
    <source>
        <dbReference type="ARBA" id="ARBA00004196"/>
    </source>
</evidence>
<comment type="cofactor">
    <cofactor evidence="1">
        <name>[4Fe-4S] cluster</name>
        <dbReference type="ChEBI" id="CHEBI:49883"/>
    </cofactor>
</comment>
<dbReference type="GO" id="GO:0030313">
    <property type="term" value="C:cell envelope"/>
    <property type="evidence" value="ECO:0007669"/>
    <property type="project" value="UniProtKB-SubCell"/>
</dbReference>
<evidence type="ECO:0000313" key="12">
    <source>
        <dbReference type="EMBL" id="GAG88664.1"/>
    </source>
</evidence>
<dbReference type="GO" id="GO:0009061">
    <property type="term" value="P:anaerobic respiration"/>
    <property type="evidence" value="ECO:0007669"/>
    <property type="project" value="TreeGrafter"/>
</dbReference>
<reference evidence="12" key="1">
    <citation type="journal article" date="2014" name="Front. Microbiol.">
        <title>High frequency of phylogenetically diverse reductive dehalogenase-homologous genes in deep subseafloor sedimentary metagenomes.</title>
        <authorList>
            <person name="Kawai M."/>
            <person name="Futagami T."/>
            <person name="Toyoda A."/>
            <person name="Takaki Y."/>
            <person name="Nishi S."/>
            <person name="Hori S."/>
            <person name="Arai W."/>
            <person name="Tsubouchi T."/>
            <person name="Morono Y."/>
            <person name="Uchiyama I."/>
            <person name="Ito T."/>
            <person name="Fujiyama A."/>
            <person name="Inagaki F."/>
            <person name="Takami H."/>
        </authorList>
    </citation>
    <scope>NUCLEOTIDE SEQUENCE</scope>
    <source>
        <strain evidence="12">Expedition CK06-06</strain>
    </source>
</reference>
<dbReference type="InterPro" id="IPR037024">
    <property type="entry name" value="NiFe_Hase_small_N_sf"/>
</dbReference>
<dbReference type="PRINTS" id="PR00614">
    <property type="entry name" value="NIHGNASESMLL"/>
</dbReference>
<dbReference type="InterPro" id="IPR037148">
    <property type="entry name" value="NiFe-Hase_small_C_sf"/>
</dbReference>
<evidence type="ECO:0008006" key="13">
    <source>
        <dbReference type="Google" id="ProtNLM"/>
    </source>
</evidence>
<comment type="similarity">
    <text evidence="3">Belongs to the [NiFe]/[NiFeSe] hydrogenase small subunit family.</text>
</comment>
<dbReference type="Pfam" id="PF01058">
    <property type="entry name" value="Oxidored_q6"/>
    <property type="match status" value="1"/>
</dbReference>
<organism evidence="12">
    <name type="scientific">marine sediment metagenome</name>
    <dbReference type="NCBI Taxonomy" id="412755"/>
    <lineage>
        <taxon>unclassified sequences</taxon>
        <taxon>metagenomes</taxon>
        <taxon>ecological metagenomes</taxon>
    </lineage>
</organism>
<dbReference type="SUPFAM" id="SSF56770">
    <property type="entry name" value="HydA/Nqo6-like"/>
    <property type="match status" value="1"/>
</dbReference>
<sequence length="209" mass="22289">MAGAGEPAIEVMVDTSKKKKGGYILIVEGAIPTAKDGIHGVIGEKDGKPMTMKSWVETLARDALAVIALGSCAAFGGIPAAYPNPTRCRSVGEVLQAKGINIPLVNIPGCPPHPDWFVGTVASILLSGLPKPEDLDEHGRPKAFYGQTIHENCPRRAYYDENKFAKKFGDPGCNYELGCRGPITHADCPLRLWNNKVNWCVGCGATCIG</sequence>
<keyword evidence="8" id="KW-0408">Iron</keyword>
<protein>
    <recommendedName>
        <fullName evidence="13">NADH:ubiquinone oxidoreductase-like 20kDa subunit domain-containing protein</fullName>
    </recommendedName>
</protein>
<dbReference type="PANTHER" id="PTHR30013:SF5">
    <property type="entry name" value="HYDROGENASE SMALL SUBUNIT"/>
    <property type="match status" value="1"/>
</dbReference>
<dbReference type="GO" id="GO:0009375">
    <property type="term" value="C:ferredoxin hydrogenase complex"/>
    <property type="evidence" value="ECO:0007669"/>
    <property type="project" value="InterPro"/>
</dbReference>
<dbReference type="GO" id="GO:0044569">
    <property type="term" value="C:[Ni-Fe] hydrogenase complex"/>
    <property type="evidence" value="ECO:0007669"/>
    <property type="project" value="TreeGrafter"/>
</dbReference>
<dbReference type="PANTHER" id="PTHR30013">
    <property type="entry name" value="NIFE / NIFESE HYDROGENASE SMALL SUBUNIT FAMILY MEMBER"/>
    <property type="match status" value="1"/>
</dbReference>
<dbReference type="GO" id="GO:0016020">
    <property type="term" value="C:membrane"/>
    <property type="evidence" value="ECO:0007669"/>
    <property type="project" value="TreeGrafter"/>
</dbReference>
<keyword evidence="4" id="KW-0004">4Fe-4S</keyword>
<dbReference type="InterPro" id="IPR027394">
    <property type="entry name" value="Cytochrome-c3_hydrogenase_C"/>
</dbReference>
<dbReference type="GO" id="GO:0051539">
    <property type="term" value="F:4 iron, 4 sulfur cluster binding"/>
    <property type="evidence" value="ECO:0007669"/>
    <property type="project" value="UniProtKB-KW"/>
</dbReference>
<evidence type="ECO:0000256" key="8">
    <source>
        <dbReference type="ARBA" id="ARBA00023004"/>
    </source>
</evidence>
<keyword evidence="9" id="KW-0411">Iron-sulfur</keyword>
<evidence type="ECO:0000256" key="3">
    <source>
        <dbReference type="ARBA" id="ARBA00006605"/>
    </source>
</evidence>
<gene>
    <name evidence="12" type="ORF">S01H4_24870</name>
</gene>
<evidence type="ECO:0000256" key="6">
    <source>
        <dbReference type="ARBA" id="ARBA00022729"/>
    </source>
</evidence>
<evidence type="ECO:0000256" key="4">
    <source>
        <dbReference type="ARBA" id="ARBA00022485"/>
    </source>
</evidence>
<evidence type="ECO:0000259" key="10">
    <source>
        <dbReference type="Pfam" id="PF01058"/>
    </source>
</evidence>
<dbReference type="InterPro" id="IPR006137">
    <property type="entry name" value="NADH_UbQ_OxRdtase-like_20kDa"/>
</dbReference>
<evidence type="ECO:0000256" key="1">
    <source>
        <dbReference type="ARBA" id="ARBA00001966"/>
    </source>
</evidence>
<evidence type="ECO:0000256" key="7">
    <source>
        <dbReference type="ARBA" id="ARBA00023002"/>
    </source>
</evidence>
<feature type="domain" description="Cytochrome-c3 hydrogenase C-terminal" evidence="11">
    <location>
        <begin position="145"/>
        <end position="209"/>
    </location>
</feature>
<keyword evidence="7" id="KW-0560">Oxidoreductase</keyword>
<dbReference type="Gene3D" id="4.10.480.10">
    <property type="entry name" value="Cytochrome-c3 hydrogenase, C-terminal domain"/>
    <property type="match status" value="1"/>
</dbReference>
<dbReference type="Pfam" id="PF14720">
    <property type="entry name" value="NiFe_hyd_SSU_C"/>
    <property type="match status" value="1"/>
</dbReference>
<evidence type="ECO:0000256" key="5">
    <source>
        <dbReference type="ARBA" id="ARBA00022723"/>
    </source>
</evidence>
<dbReference type="AlphaFoldDB" id="X1AZD7"/>
<dbReference type="GO" id="GO:0046872">
    <property type="term" value="F:metal ion binding"/>
    <property type="evidence" value="ECO:0007669"/>
    <property type="project" value="UniProtKB-KW"/>
</dbReference>
<evidence type="ECO:0000259" key="11">
    <source>
        <dbReference type="Pfam" id="PF14720"/>
    </source>
</evidence>
<dbReference type="GO" id="GO:0009055">
    <property type="term" value="F:electron transfer activity"/>
    <property type="evidence" value="ECO:0007669"/>
    <property type="project" value="TreeGrafter"/>
</dbReference>
<name>X1AZD7_9ZZZZ</name>
<keyword evidence="5" id="KW-0479">Metal-binding</keyword>
<feature type="domain" description="NADH:ubiquinone oxidoreductase-like 20kDa subunit" evidence="10">
    <location>
        <begin position="10"/>
        <end position="123"/>
    </location>
</feature>